<evidence type="ECO:0000256" key="5">
    <source>
        <dbReference type="RuleBase" id="RU003767"/>
    </source>
</evidence>
<proteinExistence type="inferred from homology"/>
<dbReference type="EMBL" id="CALTRL010004179">
    <property type="protein sequence ID" value="CAH7682622.1"/>
    <property type="molecule type" value="Genomic_DNA"/>
</dbReference>
<evidence type="ECO:0000313" key="8">
    <source>
        <dbReference type="EMBL" id="CAH7682622.1"/>
    </source>
</evidence>
<evidence type="ECO:0000259" key="6">
    <source>
        <dbReference type="PROSITE" id="PS52012"/>
    </source>
</evidence>
<accession>A0AAV0B939</accession>
<dbReference type="GO" id="GO:0003677">
    <property type="term" value="F:DNA binding"/>
    <property type="evidence" value="ECO:0007669"/>
    <property type="project" value="UniProtKB-KW"/>
</dbReference>
<comment type="similarity">
    <text evidence="5">Belongs to the histone H2A family.</text>
</comment>
<evidence type="ECO:0000256" key="3">
    <source>
        <dbReference type="ARBA" id="ARBA00022729"/>
    </source>
</evidence>
<dbReference type="Pfam" id="PF05730">
    <property type="entry name" value="CFEM"/>
    <property type="match status" value="1"/>
</dbReference>
<keyword evidence="2" id="KW-0964">Secreted</keyword>
<dbReference type="Gene3D" id="1.10.20.10">
    <property type="entry name" value="Histone, subunit A"/>
    <property type="match status" value="1"/>
</dbReference>
<dbReference type="GO" id="GO:0046982">
    <property type="term" value="F:protein heterodimerization activity"/>
    <property type="evidence" value="ECO:0007669"/>
    <property type="project" value="InterPro"/>
</dbReference>
<keyword evidence="3" id="KW-0732">Signal</keyword>
<reference evidence="8" key="1">
    <citation type="submission" date="2022-06" db="EMBL/GenBank/DDBJ databases">
        <authorList>
            <consortium name="SYNGENTA / RWTH Aachen University"/>
        </authorList>
    </citation>
    <scope>NUCLEOTIDE SEQUENCE</scope>
</reference>
<dbReference type="PANTHER" id="PTHR23430">
    <property type="entry name" value="HISTONE H2A"/>
    <property type="match status" value="1"/>
</dbReference>
<keyword evidence="4" id="KW-1015">Disulfide bond</keyword>
<keyword evidence="5" id="KW-0539">Nucleus</keyword>
<organism evidence="8 9">
    <name type="scientific">Phakopsora pachyrhizi</name>
    <name type="common">Asian soybean rust disease fungus</name>
    <dbReference type="NCBI Taxonomy" id="170000"/>
    <lineage>
        <taxon>Eukaryota</taxon>
        <taxon>Fungi</taxon>
        <taxon>Dikarya</taxon>
        <taxon>Basidiomycota</taxon>
        <taxon>Pucciniomycotina</taxon>
        <taxon>Pucciniomycetes</taxon>
        <taxon>Pucciniales</taxon>
        <taxon>Phakopsoraceae</taxon>
        <taxon>Phakopsora</taxon>
    </lineage>
</organism>
<dbReference type="CDD" id="cd00074">
    <property type="entry name" value="HFD_H2A"/>
    <property type="match status" value="1"/>
</dbReference>
<evidence type="ECO:0000256" key="4">
    <source>
        <dbReference type="ARBA" id="ARBA00023157"/>
    </source>
</evidence>
<dbReference type="InterPro" id="IPR008427">
    <property type="entry name" value="Extracellular_membr_CFEM_dom"/>
</dbReference>
<dbReference type="SMART" id="SM00747">
    <property type="entry name" value="CFEM"/>
    <property type="match status" value="1"/>
</dbReference>
<dbReference type="PROSITE" id="PS52012">
    <property type="entry name" value="CFEM"/>
    <property type="match status" value="1"/>
</dbReference>
<dbReference type="GO" id="GO:0005634">
    <property type="term" value="C:nucleus"/>
    <property type="evidence" value="ECO:0007669"/>
    <property type="project" value="UniProtKB-SubCell"/>
</dbReference>
<dbReference type="GO" id="GO:0000786">
    <property type="term" value="C:nucleosome"/>
    <property type="evidence" value="ECO:0007669"/>
    <property type="project" value="UniProtKB-KW"/>
</dbReference>
<keyword evidence="5" id="KW-0544">Nucleosome core</keyword>
<dbReference type="SUPFAM" id="SSF47113">
    <property type="entry name" value="Histone-fold"/>
    <property type="match status" value="1"/>
</dbReference>
<protein>
    <recommendedName>
        <fullName evidence="5">Histone H2A</fullName>
    </recommendedName>
</protein>
<feature type="domain" description="CFEM" evidence="6">
    <location>
        <begin position="57"/>
        <end position="170"/>
    </location>
</feature>
<evidence type="ECO:0000256" key="1">
    <source>
        <dbReference type="ARBA" id="ARBA00004613"/>
    </source>
</evidence>
<dbReference type="PRINTS" id="PR00620">
    <property type="entry name" value="HISTONEH2A"/>
</dbReference>
<dbReference type="EMBL" id="CALTRL010000380">
    <property type="protein sequence ID" value="CAH7667782.1"/>
    <property type="molecule type" value="Genomic_DNA"/>
</dbReference>
<comment type="caution">
    <text evidence="8">The sequence shown here is derived from an EMBL/GenBank/DDBJ whole genome shotgun (WGS) entry which is preliminary data.</text>
</comment>
<name>A0AAV0B939_PHAPC</name>
<keyword evidence="5" id="KW-0238">DNA-binding</keyword>
<evidence type="ECO:0000313" key="9">
    <source>
        <dbReference type="Proteomes" id="UP001153365"/>
    </source>
</evidence>
<gene>
    <name evidence="8" type="ORF">PPACK8108_LOCUS15630</name>
    <name evidence="7" type="ORF">PPACK8108_LOCUS2210</name>
</gene>
<sequence>MLPDLVQVLQYLAAEILKLAGNAARDNKKSRIIPRHLQLAIRNDEELNRLLGHVLYFLSSSQKEEIDFFEINGSEAQDLAGQPNCGQNCLLTAFTTLSNGCTQTDFACLCKSQKFTGTSNLRYSLSCTSTEAATTKSWGAKTCASVGVNVTATLGNTTSVSSDKQQQQQQSSLSSLLAPLSLLPAEVGAGGLVPPLLEQADSDVVNVGSGTEEQTDINLSQ</sequence>
<keyword evidence="9" id="KW-1185">Reference proteome</keyword>
<evidence type="ECO:0000313" key="7">
    <source>
        <dbReference type="EMBL" id="CAH7667782.1"/>
    </source>
</evidence>
<dbReference type="GO" id="GO:0030527">
    <property type="term" value="F:structural constituent of chromatin"/>
    <property type="evidence" value="ECO:0007669"/>
    <property type="project" value="InterPro"/>
</dbReference>
<comment type="subunit">
    <text evidence="5">The nucleosome is a histone octamer containing two molecules each of H2A, H2B, H3 and H4 assembled in one H3-H4 heterotetramer and two H2A-H2B heterodimers. The octamer wraps approximately 147 bp of DNA.</text>
</comment>
<evidence type="ECO:0000256" key="2">
    <source>
        <dbReference type="ARBA" id="ARBA00022525"/>
    </source>
</evidence>
<dbReference type="GO" id="GO:0005576">
    <property type="term" value="C:extracellular region"/>
    <property type="evidence" value="ECO:0007669"/>
    <property type="project" value="UniProtKB-SubCell"/>
</dbReference>
<keyword evidence="5" id="KW-0158">Chromosome</keyword>
<dbReference type="InterPro" id="IPR002119">
    <property type="entry name" value="Histone_H2A"/>
</dbReference>
<dbReference type="Proteomes" id="UP001153365">
    <property type="component" value="Unassembled WGS sequence"/>
</dbReference>
<comment type="subcellular location">
    <subcellularLocation>
        <location evidence="5">Nucleus</location>
    </subcellularLocation>
    <subcellularLocation>
        <location evidence="1">Secreted</location>
    </subcellularLocation>
</comment>
<dbReference type="AlphaFoldDB" id="A0AAV0B939"/>
<dbReference type="InterPro" id="IPR009072">
    <property type="entry name" value="Histone-fold"/>
</dbReference>
<dbReference type="SMART" id="SM00414">
    <property type="entry name" value="H2A"/>
    <property type="match status" value="1"/>
</dbReference>